<dbReference type="PROSITE" id="PS50097">
    <property type="entry name" value="BTB"/>
    <property type="match status" value="1"/>
</dbReference>
<feature type="coiled-coil region" evidence="1">
    <location>
        <begin position="10"/>
        <end position="54"/>
    </location>
</feature>
<dbReference type="SUPFAM" id="SSF54695">
    <property type="entry name" value="POZ domain"/>
    <property type="match status" value="1"/>
</dbReference>
<feature type="region of interest" description="Disordered" evidence="2">
    <location>
        <begin position="519"/>
        <end position="541"/>
    </location>
</feature>
<dbReference type="SMART" id="SM00225">
    <property type="entry name" value="BTB"/>
    <property type="match status" value="1"/>
</dbReference>
<dbReference type="EMBL" id="HBIR01052740">
    <property type="protein sequence ID" value="CAE0588891.1"/>
    <property type="molecule type" value="Transcribed_RNA"/>
</dbReference>
<evidence type="ECO:0000256" key="1">
    <source>
        <dbReference type="SAM" id="Coils"/>
    </source>
</evidence>
<accession>A0A7S3X038</accession>
<sequence length="622" mass="68065">MEAGDEHLTAHELRARIEEQRALRATLINDRATADNEVAEARERQRLRRELEKERYANAAVRGEVLSLRGQRRTIDNDLAENMPGAPRPTEQKRPPSSSALAKSTVTYASNVAKHEFVWEVQGLSWLEQQLTQEGRECTNSNIFQVDPTDGYSTYMLVFSPRGGSLEHEADDDYQVFDSIPRGTLALIRRADDYGTNLCYRFFVRDASLEFQPLGEATRVAVPAREGDEPACFVGGPLHSDSKGLFGLSFDELLGSEWVKDDSICFKVCIEEAVMKEHPSGGQIRVGKTDVVYEHKPPSVEVPPPTLQADFLSLLTEGRHSDVTIEAAFGEAAPVAFSAHTIILSQRSDVFAAAFSHEMRESATRTLTVTDVPPPALKALLHFLYTDDFDEVLKVLREEATHAAGTDAGDAASSSAGSSSAAPISCAPEDAQQSIAQLQAVLAAAHKYGVLRLLRWAEGQLCDKLSCEMACSLLSLAHVYGATELERNCLAFMKANMQHGASCASGHSRRLCGARARVPRQVPSSAPTLRPSRPRPSSSSTCIAQASHALRGRRRAGPQAQARRGVAGARDSTWHGCSTALAPWVPGSPSREQPEQRRSLRWPLLARRICTCSAAWARWSAQ</sequence>
<dbReference type="CDD" id="cd18186">
    <property type="entry name" value="BTB_POZ_ZBTB_KLHL-like"/>
    <property type="match status" value="1"/>
</dbReference>
<protein>
    <recommendedName>
        <fullName evidence="3">BTB domain-containing protein</fullName>
    </recommendedName>
</protein>
<reference evidence="4" key="1">
    <citation type="submission" date="2021-01" db="EMBL/GenBank/DDBJ databases">
        <authorList>
            <person name="Corre E."/>
            <person name="Pelletier E."/>
            <person name="Niang G."/>
            <person name="Scheremetjew M."/>
            <person name="Finn R."/>
            <person name="Kale V."/>
            <person name="Holt S."/>
            <person name="Cochrane G."/>
            <person name="Meng A."/>
            <person name="Brown T."/>
            <person name="Cohen L."/>
        </authorList>
    </citation>
    <scope>NUCLEOTIDE SEQUENCE</scope>
    <source>
        <strain evidence="4">379</strain>
    </source>
</reference>
<name>A0A7S3X038_EMIHU</name>
<feature type="compositionally biased region" description="Low complexity" evidence="2">
    <location>
        <begin position="523"/>
        <end position="540"/>
    </location>
</feature>
<gene>
    <name evidence="4" type="ORF">EHUX00137_LOCUS41160</name>
</gene>
<dbReference type="PANTHER" id="PTHR24413">
    <property type="entry name" value="SPECKLE-TYPE POZ PROTEIN"/>
    <property type="match status" value="1"/>
</dbReference>
<feature type="region of interest" description="Disordered" evidence="2">
    <location>
        <begin position="72"/>
        <end position="100"/>
    </location>
</feature>
<keyword evidence="1" id="KW-0175">Coiled coil</keyword>
<evidence type="ECO:0000313" key="4">
    <source>
        <dbReference type="EMBL" id="CAE0588891.1"/>
    </source>
</evidence>
<dbReference type="Pfam" id="PF00651">
    <property type="entry name" value="BTB"/>
    <property type="match status" value="1"/>
</dbReference>
<dbReference type="Gene3D" id="3.30.710.10">
    <property type="entry name" value="Potassium Channel Kv1.1, Chain A"/>
    <property type="match status" value="1"/>
</dbReference>
<dbReference type="InterPro" id="IPR000210">
    <property type="entry name" value="BTB/POZ_dom"/>
</dbReference>
<dbReference type="AlphaFoldDB" id="A0A7S3X038"/>
<evidence type="ECO:0000259" key="3">
    <source>
        <dbReference type="PROSITE" id="PS50097"/>
    </source>
</evidence>
<dbReference type="InterPro" id="IPR011333">
    <property type="entry name" value="SKP1/BTB/POZ_sf"/>
</dbReference>
<feature type="domain" description="BTB" evidence="3">
    <location>
        <begin position="321"/>
        <end position="390"/>
    </location>
</feature>
<evidence type="ECO:0000256" key="2">
    <source>
        <dbReference type="SAM" id="MobiDB-lite"/>
    </source>
</evidence>
<organism evidence="4">
    <name type="scientific">Emiliania huxleyi</name>
    <name type="common">Coccolithophore</name>
    <name type="synonym">Pontosphaera huxleyi</name>
    <dbReference type="NCBI Taxonomy" id="2903"/>
    <lineage>
        <taxon>Eukaryota</taxon>
        <taxon>Haptista</taxon>
        <taxon>Haptophyta</taxon>
        <taxon>Prymnesiophyceae</taxon>
        <taxon>Isochrysidales</taxon>
        <taxon>Noelaerhabdaceae</taxon>
        <taxon>Emiliania</taxon>
    </lineage>
</organism>
<proteinExistence type="predicted"/>